<dbReference type="InterPro" id="IPR026444">
    <property type="entry name" value="Secre_tail"/>
</dbReference>
<dbReference type="Gene3D" id="3.40.390.10">
    <property type="entry name" value="Collagenase (Catalytic Domain)"/>
    <property type="match status" value="1"/>
</dbReference>
<dbReference type="GO" id="GO:0008237">
    <property type="term" value="F:metallopeptidase activity"/>
    <property type="evidence" value="ECO:0007669"/>
    <property type="project" value="UniProtKB-KW"/>
</dbReference>
<evidence type="ECO:0000259" key="10">
    <source>
        <dbReference type="Pfam" id="PF05572"/>
    </source>
</evidence>
<dbReference type="InterPro" id="IPR008754">
    <property type="entry name" value="Peptidase_M43"/>
</dbReference>
<keyword evidence="3" id="KW-0479">Metal-binding</keyword>
<dbReference type="Proteomes" id="UP001485459">
    <property type="component" value="Chromosome"/>
</dbReference>
<protein>
    <submittedName>
        <fullName evidence="12">M43 family zinc metalloprotease</fullName>
    </submittedName>
</protein>
<evidence type="ECO:0000256" key="9">
    <source>
        <dbReference type="SAM" id="SignalP"/>
    </source>
</evidence>
<evidence type="ECO:0000256" key="7">
    <source>
        <dbReference type="ARBA" id="ARBA00023049"/>
    </source>
</evidence>
<evidence type="ECO:0000256" key="4">
    <source>
        <dbReference type="ARBA" id="ARBA00022729"/>
    </source>
</evidence>
<keyword evidence="8" id="KW-1015">Disulfide bond</keyword>
<dbReference type="InterPro" id="IPR024079">
    <property type="entry name" value="MetalloPept_cat_dom_sf"/>
</dbReference>
<dbReference type="NCBIfam" id="TIGR04183">
    <property type="entry name" value="Por_Secre_tail"/>
    <property type="match status" value="1"/>
</dbReference>
<feature type="chain" id="PRO_5045545937" evidence="9">
    <location>
        <begin position="19"/>
        <end position="705"/>
    </location>
</feature>
<keyword evidence="2" id="KW-0645">Protease</keyword>
<evidence type="ECO:0000256" key="5">
    <source>
        <dbReference type="ARBA" id="ARBA00022801"/>
    </source>
</evidence>
<evidence type="ECO:0000256" key="2">
    <source>
        <dbReference type="ARBA" id="ARBA00022670"/>
    </source>
</evidence>
<dbReference type="Pfam" id="PF05572">
    <property type="entry name" value="Peptidase_M43"/>
    <property type="match status" value="1"/>
</dbReference>
<evidence type="ECO:0000256" key="6">
    <source>
        <dbReference type="ARBA" id="ARBA00022833"/>
    </source>
</evidence>
<keyword evidence="5" id="KW-0378">Hydrolase</keyword>
<name>A0ABZ2YMN2_9BACT</name>
<evidence type="ECO:0000256" key="1">
    <source>
        <dbReference type="ARBA" id="ARBA00008721"/>
    </source>
</evidence>
<evidence type="ECO:0000313" key="12">
    <source>
        <dbReference type="EMBL" id="WZN40986.1"/>
    </source>
</evidence>
<organism evidence="12 13">
    <name type="scientific">Chitinophaga pollutisoli</name>
    <dbReference type="NCBI Taxonomy" id="3133966"/>
    <lineage>
        <taxon>Bacteria</taxon>
        <taxon>Pseudomonadati</taxon>
        <taxon>Bacteroidota</taxon>
        <taxon>Chitinophagia</taxon>
        <taxon>Chitinophagales</taxon>
        <taxon>Chitinophagaceae</taxon>
        <taxon>Chitinophaga</taxon>
    </lineage>
</organism>
<dbReference type="CDD" id="cd04275">
    <property type="entry name" value="ZnMc_pappalysin_like"/>
    <property type="match status" value="1"/>
</dbReference>
<proteinExistence type="inferred from homology"/>
<evidence type="ECO:0000259" key="11">
    <source>
        <dbReference type="Pfam" id="PF18962"/>
    </source>
</evidence>
<feature type="domain" description="Peptidase M43 pregnancy-associated plasma-A" evidence="10">
    <location>
        <begin position="164"/>
        <end position="310"/>
    </location>
</feature>
<dbReference type="RefSeq" id="WP_341835849.1">
    <property type="nucleotide sequence ID" value="NZ_CP149822.1"/>
</dbReference>
<dbReference type="PANTHER" id="PTHR47466">
    <property type="match status" value="1"/>
</dbReference>
<dbReference type="EMBL" id="CP149822">
    <property type="protein sequence ID" value="WZN40986.1"/>
    <property type="molecule type" value="Genomic_DNA"/>
</dbReference>
<keyword evidence="7 12" id="KW-0482">Metalloprotease</keyword>
<feature type="signal peptide" evidence="9">
    <location>
        <begin position="1"/>
        <end position="18"/>
    </location>
</feature>
<evidence type="ECO:0000313" key="13">
    <source>
        <dbReference type="Proteomes" id="UP001485459"/>
    </source>
</evidence>
<dbReference type="SUPFAM" id="SSF55486">
    <property type="entry name" value="Metalloproteases ('zincins'), catalytic domain"/>
    <property type="match status" value="1"/>
</dbReference>
<dbReference type="PANTHER" id="PTHR47466:SF1">
    <property type="entry name" value="METALLOPROTEASE MEP1 (AFU_ORTHOLOGUE AFUA_1G07730)-RELATED"/>
    <property type="match status" value="1"/>
</dbReference>
<keyword evidence="4 9" id="KW-0732">Signal</keyword>
<reference evidence="13" key="1">
    <citation type="submission" date="2024-03" db="EMBL/GenBank/DDBJ databases">
        <title>Chitinophaga horti sp. nov., isolated from garden soil.</title>
        <authorList>
            <person name="Lee D.S."/>
            <person name="Han D.M."/>
            <person name="Baek J.H."/>
            <person name="Choi D.G."/>
            <person name="Jeon J.H."/>
            <person name="Jeon C.O."/>
        </authorList>
    </citation>
    <scope>NUCLEOTIDE SEQUENCE [LARGE SCALE GENOMIC DNA]</scope>
    <source>
        <strain evidence="13">GPA1</strain>
    </source>
</reference>
<sequence length="705" mass="78154">MRIFLLTALLALSAAAFAQRKCGTDIALQSKLRLQPHLQDKLRALEQSLVRKKREPGQFRAFNRVTIPVVVHIVLPDPSVVTDEQVLGQLATLNLDFLAQNADLSQVPQVWQNLSGNPEIQFCLAARTPDGEPTNGITRTVSDRTFPITRAGFEVKFATSGGANAWDSDKYLNIWVCELRDNYLGVATFPQLYEPEEQGVVVHYRAFGNSGSARPPFNQGRTLTHELGHFFYLYHIWGNTDNNTCTDDDNVEDTPLQGTQNYDCPSGVLTDNCTPAAPGIMYMNYMDYVNDGCMHFFTAGQTERMRTALETQRGSLMQSDGCQPVQLFDNDASVTAVLRPVGYLCTPAHTPQVVLKNRGILPLTSAVIRYTLGNAAPVSINWTGNLASMAQTTVELPPVNVPVGDMTLKAYTDLPNGVADQQPGNDTAAVGLTYADPLGYPLAEGFEGDVFPPGGFTIANPDRGVTWIKSNYGNGSAHAAVIRNFFYGTNHATDDLLGPEMTAPGSDSVRLVFDLAAATTTAIGAAGNYWDTLEVFVTFDCGQTIVPTGYKKWGETLVTRRIPTTVEFYPAAGEWRRDTVELTHLVKGRTFRVVFRNVSNWENNVYLDNIRLETRPVHPDLAGKGMLIWPNAFRDRFFVEFLQWPEDLKGISVYDAAGREVYRREALRRSGNRVTIDLVNAPNGVYFVKLFYSRQVRTYKIVKAK</sequence>
<keyword evidence="6" id="KW-0862">Zinc</keyword>
<feature type="domain" description="Secretion system C-terminal sorting" evidence="11">
    <location>
        <begin position="628"/>
        <end position="701"/>
    </location>
</feature>
<accession>A0ABZ2YMN2</accession>
<evidence type="ECO:0000256" key="3">
    <source>
        <dbReference type="ARBA" id="ARBA00022723"/>
    </source>
</evidence>
<gene>
    <name evidence="12" type="ORF">WJU16_23775</name>
</gene>
<evidence type="ECO:0000256" key="8">
    <source>
        <dbReference type="ARBA" id="ARBA00023157"/>
    </source>
</evidence>
<dbReference type="Pfam" id="PF18962">
    <property type="entry name" value="Por_Secre_tail"/>
    <property type="match status" value="1"/>
</dbReference>
<comment type="similarity">
    <text evidence="1">Belongs to the peptidase M43B family.</text>
</comment>
<keyword evidence="13" id="KW-1185">Reference proteome</keyword>